<dbReference type="RefSeq" id="WP_377373855.1">
    <property type="nucleotide sequence ID" value="NZ_JBHSSW010000001.1"/>
</dbReference>
<dbReference type="EMBL" id="JBHSSW010000001">
    <property type="protein sequence ID" value="MFC6196460.1"/>
    <property type="molecule type" value="Genomic_DNA"/>
</dbReference>
<keyword evidence="3" id="KW-1185">Reference proteome</keyword>
<dbReference type="Pfam" id="PF04338">
    <property type="entry name" value="DUF481"/>
    <property type="match status" value="1"/>
</dbReference>
<gene>
    <name evidence="2" type="ORF">ACFQDM_00130</name>
</gene>
<evidence type="ECO:0000313" key="2">
    <source>
        <dbReference type="EMBL" id="MFC6196460.1"/>
    </source>
</evidence>
<dbReference type="InterPro" id="IPR007433">
    <property type="entry name" value="DUF481"/>
</dbReference>
<evidence type="ECO:0000313" key="3">
    <source>
        <dbReference type="Proteomes" id="UP001596303"/>
    </source>
</evidence>
<feature type="chain" id="PRO_5045535785" evidence="1">
    <location>
        <begin position="20"/>
        <end position="247"/>
    </location>
</feature>
<reference evidence="3" key="1">
    <citation type="journal article" date="2019" name="Int. J. Syst. Evol. Microbiol.">
        <title>The Global Catalogue of Microorganisms (GCM) 10K type strain sequencing project: providing services to taxonomists for standard genome sequencing and annotation.</title>
        <authorList>
            <consortium name="The Broad Institute Genomics Platform"/>
            <consortium name="The Broad Institute Genome Sequencing Center for Infectious Disease"/>
            <person name="Wu L."/>
            <person name="Ma J."/>
        </authorList>
    </citation>
    <scope>NUCLEOTIDE SEQUENCE [LARGE SCALE GENOMIC DNA]</scope>
    <source>
        <strain evidence="3">CGMCC-1.15741</strain>
    </source>
</reference>
<organism evidence="2 3">
    <name type="scientific">Ponticaulis profundi</name>
    <dbReference type="NCBI Taxonomy" id="2665222"/>
    <lineage>
        <taxon>Bacteria</taxon>
        <taxon>Pseudomonadati</taxon>
        <taxon>Pseudomonadota</taxon>
        <taxon>Alphaproteobacteria</taxon>
        <taxon>Hyphomonadales</taxon>
        <taxon>Hyphomonadaceae</taxon>
        <taxon>Ponticaulis</taxon>
    </lineage>
</organism>
<name>A0ABW1S466_9PROT</name>
<accession>A0ABW1S466</accession>
<keyword evidence="1" id="KW-0732">Signal</keyword>
<protein>
    <submittedName>
        <fullName evidence="2">YdiY family protein</fullName>
    </submittedName>
</protein>
<dbReference type="Proteomes" id="UP001596303">
    <property type="component" value="Unassembled WGS sequence"/>
</dbReference>
<feature type="signal peptide" evidence="1">
    <location>
        <begin position="1"/>
        <end position="19"/>
    </location>
</feature>
<comment type="caution">
    <text evidence="2">The sequence shown here is derived from an EMBL/GenBank/DDBJ whole genome shotgun (WGS) entry which is preliminary data.</text>
</comment>
<evidence type="ECO:0000256" key="1">
    <source>
        <dbReference type="SAM" id="SignalP"/>
    </source>
</evidence>
<proteinExistence type="predicted"/>
<sequence>MRLLPILVSAFCLSLPASAEVVKEGWSGEGSFSASNSTGNTETTDLGVGLHMTYKNGRWISVIDAQADYGETDGDETENRSYLAGTLDYQLADRLFAFGKTSYERDEFSGFESRLFVGGGLGWKIFDTDALTWSVRGGPGFKIDETRASIEDGVIVEEAETVESLSVIGNSQFDYAFNDNVSLSNATSILYAEESTQFSNTIALTAALTNSLSGRLSYEWRHDTEPPEGYENTDTTTRVSIVYKFGG</sequence>